<feature type="compositionally biased region" description="Polar residues" evidence="1">
    <location>
        <begin position="142"/>
        <end position="154"/>
    </location>
</feature>
<keyword evidence="3" id="KW-1185">Reference proteome</keyword>
<gene>
    <name evidence="2" type="ORF">RchiOBHm_Chr7g0232051</name>
</gene>
<feature type="compositionally biased region" description="Polar residues" evidence="1">
    <location>
        <begin position="103"/>
        <end position="113"/>
    </location>
</feature>
<dbReference type="Proteomes" id="UP000238479">
    <property type="component" value="Chromosome 7"/>
</dbReference>
<name>A0A2P6PFU7_ROSCH</name>
<feature type="region of interest" description="Disordered" evidence="1">
    <location>
        <begin position="103"/>
        <end position="154"/>
    </location>
</feature>
<comment type="caution">
    <text evidence="2">The sequence shown here is derived from an EMBL/GenBank/DDBJ whole genome shotgun (WGS) entry which is preliminary data.</text>
</comment>
<reference evidence="2 3" key="1">
    <citation type="journal article" date="2018" name="Nat. Genet.">
        <title>The Rosa genome provides new insights in the design of modern roses.</title>
        <authorList>
            <person name="Bendahmane M."/>
        </authorList>
    </citation>
    <scope>NUCLEOTIDE SEQUENCE [LARGE SCALE GENOMIC DNA]</scope>
    <source>
        <strain evidence="3">cv. Old Blush</strain>
    </source>
</reference>
<evidence type="ECO:0008006" key="4">
    <source>
        <dbReference type="Google" id="ProtNLM"/>
    </source>
</evidence>
<dbReference type="PANTHER" id="PTHR47286">
    <property type="entry name" value="F3I6.9 PROTEIN"/>
    <property type="match status" value="1"/>
</dbReference>
<organism evidence="2 3">
    <name type="scientific">Rosa chinensis</name>
    <name type="common">China rose</name>
    <dbReference type="NCBI Taxonomy" id="74649"/>
    <lineage>
        <taxon>Eukaryota</taxon>
        <taxon>Viridiplantae</taxon>
        <taxon>Streptophyta</taxon>
        <taxon>Embryophyta</taxon>
        <taxon>Tracheophyta</taxon>
        <taxon>Spermatophyta</taxon>
        <taxon>Magnoliopsida</taxon>
        <taxon>eudicotyledons</taxon>
        <taxon>Gunneridae</taxon>
        <taxon>Pentapetalae</taxon>
        <taxon>rosids</taxon>
        <taxon>fabids</taxon>
        <taxon>Rosales</taxon>
        <taxon>Rosaceae</taxon>
        <taxon>Rosoideae</taxon>
        <taxon>Rosoideae incertae sedis</taxon>
        <taxon>Rosa</taxon>
    </lineage>
</organism>
<feature type="region of interest" description="Disordered" evidence="1">
    <location>
        <begin position="412"/>
        <end position="448"/>
    </location>
</feature>
<feature type="compositionally biased region" description="Basic and acidic residues" evidence="1">
    <location>
        <begin position="347"/>
        <end position="362"/>
    </location>
</feature>
<dbReference type="EMBL" id="PDCK01000045">
    <property type="protein sequence ID" value="PRQ20797.1"/>
    <property type="molecule type" value="Genomic_DNA"/>
</dbReference>
<sequence length="508" mass="55282">MATYTEIGQHSQDISSSAILDHGSISFGRFAAETLAWEKWSVFRQNRCQEELEMYKSNGLVAQKRAYFEEYYKRVRALKALQSEHQETAQVDACPDVRMNSMQLENDNSSNDMSKQEKSAPDAVTNSDSSVGSTVGEAGQANKESLNDCNGYSDSFTVTDEAGNTLSNVDREQSSHQASVSATPPVAGSSGVAKHGSLVSDPVKLTANEQKKLAPVLKAKGNAASVRNKSKLECTSTKDAVTASAKSKSLPLNQINGKRDNILLPSKSNTRMAASGKDSSLVSSHKKLTEIRSSAAVLHPSSTRIRMVPSSPCGRSDQRNANTNGKDLAESLRTSRPVHSRAVQNPSREKPITSGLKDKALEKWTCPGVSKKPSELSSQRMQPKVCQSENQIPNSMSTNIARNRLIRDTEADCGSKNYGKERNEKEGGEGINSTCRKDPKSSYNPASSIQKNLKLVHKGKEEVSTIRRRDSKPVSTVASIVEKNSKPFYKTAEPWSGGLKHTLKGTKV</sequence>
<feature type="region of interest" description="Disordered" evidence="1">
    <location>
        <begin position="305"/>
        <end position="388"/>
    </location>
</feature>
<feature type="compositionally biased region" description="Polar residues" evidence="1">
    <location>
        <begin position="375"/>
        <end position="388"/>
    </location>
</feature>
<feature type="compositionally biased region" description="Polar residues" evidence="1">
    <location>
        <begin position="124"/>
        <end position="133"/>
    </location>
</feature>
<feature type="region of interest" description="Disordered" evidence="1">
    <location>
        <begin position="169"/>
        <end position="195"/>
    </location>
</feature>
<dbReference type="PANTHER" id="PTHR47286:SF2">
    <property type="entry name" value="F3I6.9 PROTEIN"/>
    <property type="match status" value="1"/>
</dbReference>
<dbReference type="OMA" id="MYKSNGL"/>
<dbReference type="Gramene" id="PRQ20797">
    <property type="protein sequence ID" value="PRQ20797"/>
    <property type="gene ID" value="RchiOBHm_Chr7g0232051"/>
</dbReference>
<evidence type="ECO:0000256" key="1">
    <source>
        <dbReference type="SAM" id="MobiDB-lite"/>
    </source>
</evidence>
<dbReference type="STRING" id="74649.A0A2P6PFU7"/>
<proteinExistence type="predicted"/>
<evidence type="ECO:0000313" key="3">
    <source>
        <dbReference type="Proteomes" id="UP000238479"/>
    </source>
</evidence>
<dbReference type="AlphaFoldDB" id="A0A2P6PFU7"/>
<evidence type="ECO:0000313" key="2">
    <source>
        <dbReference type="EMBL" id="PRQ20797.1"/>
    </source>
</evidence>
<feature type="compositionally biased region" description="Basic and acidic residues" evidence="1">
    <location>
        <begin position="418"/>
        <end position="428"/>
    </location>
</feature>
<protein>
    <recommendedName>
        <fullName evidence="4">TPX2 C-terminal domain-containing protein</fullName>
    </recommendedName>
</protein>
<accession>A0A2P6PFU7</accession>